<dbReference type="InterPro" id="IPR020806">
    <property type="entry name" value="PKS_PP-bd"/>
</dbReference>
<name>A0A9N7QL79_9MYCO</name>
<accession>A0A9N7QL79</accession>
<dbReference type="InterPro" id="IPR036736">
    <property type="entry name" value="ACP-like_sf"/>
</dbReference>
<dbReference type="InterPro" id="IPR046407">
    <property type="entry name" value="CAR"/>
</dbReference>
<dbReference type="EC" id="1.2.1.-" evidence="5"/>
<feature type="binding site" evidence="5">
    <location>
        <position position="501"/>
    </location>
    <ligand>
        <name>AMP</name>
        <dbReference type="ChEBI" id="CHEBI:456215"/>
    </ligand>
</feature>
<dbReference type="InterPro" id="IPR042099">
    <property type="entry name" value="ANL_N_sf"/>
</dbReference>
<feature type="domain" description="Carrier" evidence="6">
    <location>
        <begin position="658"/>
        <end position="736"/>
    </location>
</feature>
<dbReference type="CDD" id="cd05235">
    <property type="entry name" value="SDR_e1"/>
    <property type="match status" value="1"/>
</dbReference>
<evidence type="ECO:0000256" key="4">
    <source>
        <dbReference type="ARBA" id="ARBA00022840"/>
    </source>
</evidence>
<proteinExistence type="inferred from homology"/>
<keyword evidence="4 5" id="KW-0067">ATP-binding</keyword>
<keyword evidence="5" id="KW-0521">NADP</keyword>
<feature type="binding site" evidence="5">
    <location>
        <position position="927"/>
    </location>
    <ligand>
        <name>NADP(+)</name>
        <dbReference type="ChEBI" id="CHEBI:58349"/>
    </ligand>
</feature>
<comment type="catalytic activity">
    <reaction evidence="5">
        <text>a carboxylate + ATP + NADPH + H(+) = an aldehyde + AMP + diphosphate + NADP(+)</text>
        <dbReference type="Rhea" id="RHEA:50916"/>
        <dbReference type="ChEBI" id="CHEBI:15378"/>
        <dbReference type="ChEBI" id="CHEBI:17478"/>
        <dbReference type="ChEBI" id="CHEBI:29067"/>
        <dbReference type="ChEBI" id="CHEBI:30616"/>
        <dbReference type="ChEBI" id="CHEBI:33019"/>
        <dbReference type="ChEBI" id="CHEBI:57783"/>
        <dbReference type="ChEBI" id="CHEBI:58349"/>
        <dbReference type="ChEBI" id="CHEBI:456215"/>
    </reaction>
</comment>
<feature type="binding site" evidence="5">
    <location>
        <begin position="423"/>
        <end position="424"/>
    </location>
    <ligand>
        <name>AMP</name>
        <dbReference type="ChEBI" id="CHEBI:456215"/>
    </ligand>
</feature>
<dbReference type="InterPro" id="IPR000873">
    <property type="entry name" value="AMP-dep_synth/lig_dom"/>
</dbReference>
<dbReference type="GO" id="GO:0005524">
    <property type="term" value="F:ATP binding"/>
    <property type="evidence" value="ECO:0007669"/>
    <property type="project" value="UniProtKB-UniRule"/>
</dbReference>
<reference evidence="7" key="1">
    <citation type="submission" date="2022-06" db="EMBL/GenBank/DDBJ databases">
        <title>Complete genome sequence of Mycobacterium pseudoshottsii NJB1907-Z4.</title>
        <authorList>
            <person name="Komine T."/>
            <person name="Fukano H."/>
            <person name="Wada S."/>
        </authorList>
    </citation>
    <scope>NUCLEOTIDE SEQUENCE</scope>
    <source>
        <strain evidence="7">NJB1907-Z4</strain>
    </source>
</reference>
<dbReference type="GO" id="GO:0016020">
    <property type="term" value="C:membrane"/>
    <property type="evidence" value="ECO:0007669"/>
    <property type="project" value="TreeGrafter"/>
</dbReference>
<dbReference type="SUPFAM" id="SSF51735">
    <property type="entry name" value="NAD(P)-binding Rossmann-fold domains"/>
    <property type="match status" value="1"/>
</dbReference>
<comment type="similarity">
    <text evidence="5">Belongs to the ATP-dependent AMP-binding enzyme family. Carboxylic acid reductase subfamily.</text>
</comment>
<feature type="binding site" evidence="5">
    <location>
        <begin position="794"/>
        <end position="797"/>
    </location>
    <ligand>
        <name>NADP(+)</name>
        <dbReference type="ChEBI" id="CHEBI:58349"/>
    </ligand>
</feature>
<dbReference type="PROSITE" id="PS50075">
    <property type="entry name" value="CARRIER"/>
    <property type="match status" value="1"/>
</dbReference>
<dbReference type="NCBIfam" id="NF041592">
    <property type="entry name" value="carboxyl_red"/>
    <property type="match status" value="1"/>
</dbReference>
<keyword evidence="2 5" id="KW-0597">Phosphoprotein</keyword>
<dbReference type="PANTHER" id="PTHR43272:SF33">
    <property type="entry name" value="AMP-BINDING DOMAIN-CONTAINING PROTEIN-RELATED"/>
    <property type="match status" value="1"/>
</dbReference>
<dbReference type="PROSITE" id="PS00455">
    <property type="entry name" value="AMP_BINDING"/>
    <property type="match status" value="1"/>
</dbReference>
<dbReference type="Pfam" id="PF07993">
    <property type="entry name" value="NAD_binding_4"/>
    <property type="match status" value="1"/>
</dbReference>
<feature type="binding site" evidence="5">
    <location>
        <position position="967"/>
    </location>
    <ligand>
        <name>NADP(+)</name>
        <dbReference type="ChEBI" id="CHEBI:58349"/>
    </ligand>
</feature>
<dbReference type="Pfam" id="PF00501">
    <property type="entry name" value="AMP-binding"/>
    <property type="match status" value="1"/>
</dbReference>
<organism evidence="7 8">
    <name type="scientific">Mycobacterium pseudoshottsii</name>
    <dbReference type="NCBI Taxonomy" id="265949"/>
    <lineage>
        <taxon>Bacteria</taxon>
        <taxon>Bacillati</taxon>
        <taxon>Actinomycetota</taxon>
        <taxon>Actinomycetes</taxon>
        <taxon>Mycobacteriales</taxon>
        <taxon>Mycobacteriaceae</taxon>
        <taxon>Mycobacterium</taxon>
        <taxon>Mycobacterium ulcerans group</taxon>
    </lineage>
</organism>
<keyword evidence="8" id="KW-1185">Reference proteome</keyword>
<feature type="binding site" evidence="5">
    <location>
        <position position="622"/>
    </location>
    <ligand>
        <name>AMP</name>
        <dbReference type="ChEBI" id="CHEBI:456215"/>
    </ligand>
</feature>
<evidence type="ECO:0000256" key="1">
    <source>
        <dbReference type="ARBA" id="ARBA00022450"/>
    </source>
</evidence>
<keyword evidence="7" id="KW-0436">Ligase</keyword>
<evidence type="ECO:0000256" key="2">
    <source>
        <dbReference type="ARBA" id="ARBA00022553"/>
    </source>
</evidence>
<dbReference type="GO" id="GO:0016620">
    <property type="term" value="F:oxidoreductase activity, acting on the aldehyde or oxo group of donors, NAD or NADP as acceptor"/>
    <property type="evidence" value="ECO:0007669"/>
    <property type="project" value="UniProtKB-UniRule"/>
</dbReference>
<dbReference type="EMBL" id="AP026367">
    <property type="protein sequence ID" value="BDN82763.1"/>
    <property type="molecule type" value="Genomic_DNA"/>
</dbReference>
<dbReference type="InterPro" id="IPR013120">
    <property type="entry name" value="FAR_NAD-bd"/>
</dbReference>
<dbReference type="SUPFAM" id="SSF56801">
    <property type="entry name" value="Acetyl-CoA synthetase-like"/>
    <property type="match status" value="1"/>
</dbReference>
<evidence type="ECO:0000256" key="3">
    <source>
        <dbReference type="ARBA" id="ARBA00022741"/>
    </source>
</evidence>
<feature type="modified residue" description="O-(pantetheine 4'-phosphoryl)serine" evidence="5">
    <location>
        <position position="695"/>
    </location>
</feature>
<comment type="caution">
    <text evidence="5">Lacks conserved residue(s) required for the propagation of feature annotation.</text>
</comment>
<dbReference type="CDD" id="cd17632">
    <property type="entry name" value="AFD_CAR-like"/>
    <property type="match status" value="1"/>
</dbReference>
<dbReference type="PANTHER" id="PTHR43272">
    <property type="entry name" value="LONG-CHAIN-FATTY-ACID--COA LIGASE"/>
    <property type="match status" value="1"/>
</dbReference>
<dbReference type="InterPro" id="IPR009081">
    <property type="entry name" value="PP-bd_ACP"/>
</dbReference>
<dbReference type="Gene3D" id="1.10.1200.10">
    <property type="entry name" value="ACP-like"/>
    <property type="match status" value="1"/>
</dbReference>
<keyword evidence="1 5" id="KW-0596">Phosphopantetheine</keyword>
<dbReference type="Proteomes" id="UP001058626">
    <property type="component" value="Chromosome"/>
</dbReference>
<protein>
    <recommendedName>
        <fullName evidence="5">Carboxylic acid reductase</fullName>
        <shortName evidence="5">CAR</shortName>
        <ecNumber evidence="5">1.2.1.-</ecNumber>
    </recommendedName>
    <alternativeName>
        <fullName evidence="5">ATP/NADPH-dependent carboxylic acid reductase</fullName>
    </alternativeName>
</protein>
<dbReference type="HAMAP" id="MF_02247">
    <property type="entry name" value="Carbox_acid_reduct"/>
    <property type="match status" value="1"/>
</dbReference>
<dbReference type="SMART" id="SM00823">
    <property type="entry name" value="PKS_PP"/>
    <property type="match status" value="1"/>
</dbReference>
<dbReference type="AlphaFoldDB" id="A0A9N7QL79"/>
<evidence type="ECO:0000313" key="7">
    <source>
        <dbReference type="EMBL" id="BDN82763.1"/>
    </source>
</evidence>
<gene>
    <name evidence="7" type="primary">fadD9_2</name>
    <name evidence="5" type="synonym">car</name>
    <name evidence="7" type="ORF">NJB1907Z4_C29780</name>
</gene>
<dbReference type="Gene3D" id="3.40.50.12780">
    <property type="entry name" value="N-terminal domain of ligase-like"/>
    <property type="match status" value="1"/>
</dbReference>
<dbReference type="Gene3D" id="3.40.50.720">
    <property type="entry name" value="NAD(P)-binding Rossmann-like Domain"/>
    <property type="match status" value="1"/>
</dbReference>
<dbReference type="InterPro" id="IPR010080">
    <property type="entry name" value="Thioester_reductase-like_dom"/>
</dbReference>
<evidence type="ECO:0000313" key="8">
    <source>
        <dbReference type="Proteomes" id="UP001058626"/>
    </source>
</evidence>
<keyword evidence="3 5" id="KW-0547">Nucleotide-binding</keyword>
<feature type="binding site" evidence="5">
    <location>
        <begin position="513"/>
        <end position="516"/>
    </location>
    <ligand>
        <name>AMP</name>
        <dbReference type="ChEBI" id="CHEBI:456215"/>
    </ligand>
</feature>
<feature type="binding site" evidence="5">
    <location>
        <position position="303"/>
    </location>
    <ligand>
        <name>AMP</name>
        <dbReference type="ChEBI" id="CHEBI:456215"/>
    </ligand>
</feature>
<evidence type="ECO:0000256" key="5">
    <source>
        <dbReference type="HAMAP-Rule" id="MF_02247"/>
    </source>
</evidence>
<comment type="domain">
    <text evidence="5">The N-terminal domain likely catalyzes substrate activation by formation of an initial acyl-AMP intermediate, the central region contains the phosphopantetheine attachment site, and the C-terminal domain catalyzes the reduction by NADPH of the intermediate thioester formed from the attack of the phosphopantetheine thiol at the carbonyl carbon of acyl-AMP.</text>
</comment>
<keyword evidence="5" id="KW-0560">Oxidoreductase</keyword>
<feature type="binding site" evidence="5">
    <location>
        <position position="831"/>
    </location>
    <ligand>
        <name>NADP(+)</name>
        <dbReference type="ChEBI" id="CHEBI:58349"/>
    </ligand>
</feature>
<feature type="binding site" evidence="5">
    <location>
        <position position="821"/>
    </location>
    <ligand>
        <name>NADP(+)</name>
        <dbReference type="ChEBI" id="CHEBI:58349"/>
    </ligand>
</feature>
<dbReference type="GO" id="GO:0004467">
    <property type="term" value="F:long-chain fatty acid-CoA ligase activity"/>
    <property type="evidence" value="ECO:0007669"/>
    <property type="project" value="TreeGrafter"/>
</dbReference>
<comment type="cofactor">
    <cofactor evidence="5">
        <name>pantetheine 4'-phosphate</name>
        <dbReference type="ChEBI" id="CHEBI:47942"/>
    </cofactor>
    <text evidence="5">Binds 1 phosphopantetheine covalently.</text>
</comment>
<dbReference type="GO" id="GO:0031177">
    <property type="term" value="F:phosphopantetheine binding"/>
    <property type="evidence" value="ECO:0007669"/>
    <property type="project" value="UniProtKB-UniRule"/>
</dbReference>
<feature type="binding site" evidence="5">
    <location>
        <position position="963"/>
    </location>
    <ligand>
        <name>NADP(+)</name>
        <dbReference type="ChEBI" id="CHEBI:58349"/>
    </ligand>
</feature>
<feature type="binding site" evidence="5">
    <location>
        <position position="428"/>
    </location>
    <ligand>
        <name>AMP</name>
        <dbReference type="ChEBI" id="CHEBI:456215"/>
    </ligand>
</feature>
<sequence>MLSITCVDTRAQRSARRIEQLYSTDAQFAAARPSTTVGIAISKSGLGLRQIIQTVMDGYPQRPALGQRATRVVTDPNTGRSSAQLLAEFETITYRELWNRTNALTNAFAAEALADRGQRVCVLGFASIDYATIDLALTLLGAVSVPLPTNAARAQLCHIVSETQPSLIASSTENLPDAISLVLSHGAPHRVVVFDYRPELDAHREALEAARARLAAIPVTVEKLTAIIARGRTVRPAEADCGAQSADAPALLIYTSGSTGAPKGVVYTRNRVADFWRTSKAEVEPTEQRTAPSITLNFMPMSHANGRQVLYGTLSNGGTAYFTARSDLSTLFDDLALVRPTELGFPPRIWDMLLERFGREVDRRLGDGTAEGADPGALKARVAADLRQVLLGGRYALAMMGSAPISEQMKASVESLLDLDVMEGYGSTEAGTVIINNEVQRPQVIDYKLVDVAELGYFLTDRPYPRGELLVKTRTLFSGYYRDPEDGAQVFDPDGFYRTGDIMAQVGPDRLAYLDRRNNVLKLSQGEFVAVSRLEAIFANSPLVRQIFVYANGARAYPLAVVVPTEDAQSRHGRAELKAELHTSLHRVAMSAGLAPYEIPRDFIVETTPFTPQNGLLTAIHKLARPHLTQRYGARLELLYAELADSQTRRLHRLRQTGGRLPALETIRRAAGALLGTATTEPRPEAHFKDLGGDSVSAVTFSNLLYDIYGFDVPVGVILGPATDLRALASHVESRRGAGWSGPSFASVHAPRATSVHAGDLKLAKFLDTKTLAAATSLPAADARARTVLLTGATGFLGRYLVLEWLRRLRAVGGKLICLVRAASDEQARVRLDTAFDSGDPRLPEHFRQLAVDRLEVIAGDKSEPGLGLDGPTWQRLADTVDLIVDPATLVNHVLSYRQLFASNVAGTAELLRLALTTKRKPYAYVSTVSVANQIEPSAFTEDADIREISRTRTIDDSYANGYTTSKWASEVLLREAHDLCGLPVTVFRCDMILADTSYAGQLNLADTFTRLMLSVAATGIAPASFYRLGPDGKRQPAHFDGLPVEFIAEAVATLGARRHDGFQVHHVANPHHDGVGLDEYVDWLVDAGCPIRRIPDYGEWLSRFETALHALPDRKRRHSLLPLLQNYREPAEPIRGGIAPAPRFRGAVRQAKIGRDNDIPHVGPAIIAKYASDLQLLGLA</sequence>
<feature type="binding site" evidence="5">
    <location>
        <begin position="861"/>
        <end position="862"/>
    </location>
    <ligand>
        <name>NADP(+)</name>
        <dbReference type="ChEBI" id="CHEBI:58349"/>
    </ligand>
</feature>
<evidence type="ECO:0000259" key="6">
    <source>
        <dbReference type="PROSITE" id="PS50075"/>
    </source>
</evidence>
<comment type="function">
    <text evidence="5">Catalyzes the ATP- and NADPH-dependent reduction of carboxylic acids to the corresponding aldehydes.</text>
</comment>
<dbReference type="InterPro" id="IPR036291">
    <property type="entry name" value="NAD(P)-bd_dom_sf"/>
</dbReference>
<dbReference type="InterPro" id="IPR020845">
    <property type="entry name" value="AMP-binding_CS"/>
</dbReference>
<dbReference type="GO" id="GO:0050661">
    <property type="term" value="F:NADP binding"/>
    <property type="evidence" value="ECO:0007669"/>
    <property type="project" value="UniProtKB-UniRule"/>
</dbReference>
<dbReference type="SUPFAM" id="SSF47336">
    <property type="entry name" value="ACP-like"/>
    <property type="match status" value="1"/>
</dbReference>
<dbReference type="NCBIfam" id="TIGR01746">
    <property type="entry name" value="Thioester-redct"/>
    <property type="match status" value="1"/>
</dbReference>
<feature type="binding site" evidence="5">
    <location>
        <position position="522"/>
    </location>
    <ligand>
        <name>AMP</name>
        <dbReference type="ChEBI" id="CHEBI:456215"/>
    </ligand>
</feature>
<dbReference type="Pfam" id="PF00550">
    <property type="entry name" value="PP-binding"/>
    <property type="match status" value="1"/>
</dbReference>
<feature type="binding site" evidence="5">
    <location>
        <position position="402"/>
    </location>
    <ligand>
        <name>AMP</name>
        <dbReference type="ChEBI" id="CHEBI:456215"/>
    </ligand>
</feature>